<protein>
    <submittedName>
        <fullName evidence="2">Ycf1 79</fullName>
    </submittedName>
</protein>
<organism evidence="2">
    <name type="scientific">Cenchrus americanus</name>
    <name type="common">Pearl millet</name>
    <name type="synonym">Pennisetum glaucum</name>
    <dbReference type="NCBI Taxonomy" id="4543"/>
    <lineage>
        <taxon>Eukaryota</taxon>
        <taxon>Viridiplantae</taxon>
        <taxon>Streptophyta</taxon>
        <taxon>Embryophyta</taxon>
        <taxon>Tracheophyta</taxon>
        <taxon>Spermatophyta</taxon>
        <taxon>Magnoliopsida</taxon>
        <taxon>Liliopsida</taxon>
        <taxon>Poales</taxon>
        <taxon>Poaceae</taxon>
        <taxon>PACMAD clade</taxon>
        <taxon>Panicoideae</taxon>
        <taxon>Panicodae</taxon>
        <taxon>Paniceae</taxon>
        <taxon>Cenchrinae</taxon>
        <taxon>Cenchrus</taxon>
    </lineage>
</organism>
<dbReference type="RefSeq" id="YP_009034029.1">
    <property type="nucleotide sequence ID" value="NC_024171.1"/>
</dbReference>
<dbReference type="AlphaFoldDB" id="A0A024BKF8"/>
<accession>A0A024BKF8</accession>
<evidence type="ECO:0000313" key="2">
    <source>
        <dbReference type="EMBL" id="AHZ18275.1"/>
    </source>
</evidence>
<keyword evidence="2" id="KW-0934">Plastid</keyword>
<gene>
    <name evidence="2" type="primary">ycf1 79a</name>
</gene>
<reference evidence="2" key="1">
    <citation type="journal article" date="2014" name="Mol. Ecol. Resour.">
        <title>Cost-effective enrichment hybridization capture of chloroplast genomes at deep multiplexing levels for population genetics and phylogeography studies.</title>
        <authorList>
            <person name="Mariac C."/>
            <person name="Scarcelli N."/>
            <person name="Pouzadou J."/>
            <person name="Barnaud A."/>
            <person name="Billot C."/>
            <person name="Faye A."/>
            <person name="Kougbeadjo A."/>
            <person name="Maillol V."/>
            <person name="Martin G."/>
            <person name="Sabot F."/>
            <person name="Santoni S."/>
            <person name="Vigouroux Y."/>
            <person name="Couvreur T.L."/>
        </authorList>
    </citation>
    <scope>NUCLEOTIDE SEQUENCE</scope>
    <source>
        <tissue evidence="2">Leaf</tissue>
    </source>
</reference>
<dbReference type="Pfam" id="PF05758">
    <property type="entry name" value="Ycf1"/>
    <property type="match status" value="1"/>
</dbReference>
<keyword evidence="1" id="KW-1133">Transmembrane helix</keyword>
<dbReference type="EMBL" id="KJ490012">
    <property type="protein sequence ID" value="AHZ18275.1"/>
    <property type="molecule type" value="Genomic_DNA"/>
</dbReference>
<dbReference type="GeneID" id="19493508"/>
<name>A0A024BKF8_CENAM</name>
<dbReference type="GO" id="GO:0016020">
    <property type="term" value="C:membrane"/>
    <property type="evidence" value="ECO:0007669"/>
    <property type="project" value="InterPro"/>
</dbReference>
<dbReference type="InterPro" id="IPR008896">
    <property type="entry name" value="TIC214"/>
</dbReference>
<feature type="transmembrane region" description="Helical" evidence="1">
    <location>
        <begin position="6"/>
        <end position="29"/>
    </location>
</feature>
<evidence type="ECO:0000256" key="1">
    <source>
        <dbReference type="SAM" id="Phobius"/>
    </source>
</evidence>
<proteinExistence type="predicted"/>
<sequence>MFATTGGFIMGQLMIFISIYYPPLHLFFLS</sequence>
<geneLocation type="plastid" evidence="2"/>
<keyword evidence="1" id="KW-0812">Transmembrane</keyword>
<keyword evidence="1" id="KW-0472">Membrane</keyword>